<feature type="chain" id="PRO_5035002958" evidence="1">
    <location>
        <begin position="20"/>
        <end position="127"/>
    </location>
</feature>
<dbReference type="OMA" id="SIFGGCR"/>
<dbReference type="Proteomes" id="UP000624244">
    <property type="component" value="Unassembled WGS sequence"/>
</dbReference>
<accession>A0A8H5ZP25</accession>
<organism evidence="2 3">
    <name type="scientific">Cochliobolus sativus</name>
    <name type="common">Common root rot and spot blotch fungus</name>
    <name type="synonym">Bipolaris sorokiniana</name>
    <dbReference type="NCBI Taxonomy" id="45130"/>
    <lineage>
        <taxon>Eukaryota</taxon>
        <taxon>Fungi</taxon>
        <taxon>Dikarya</taxon>
        <taxon>Ascomycota</taxon>
        <taxon>Pezizomycotina</taxon>
        <taxon>Dothideomycetes</taxon>
        <taxon>Pleosporomycetidae</taxon>
        <taxon>Pleosporales</taxon>
        <taxon>Pleosporineae</taxon>
        <taxon>Pleosporaceae</taxon>
        <taxon>Bipolaris</taxon>
    </lineage>
</organism>
<evidence type="ECO:0000313" key="2">
    <source>
        <dbReference type="EMBL" id="KAF5851263.1"/>
    </source>
</evidence>
<evidence type="ECO:0000256" key="1">
    <source>
        <dbReference type="SAM" id="SignalP"/>
    </source>
</evidence>
<sequence length="127" mass="13641">MQFTSILISLLSTLPSTLSAPACSIAHNDDPQMCGYVLTVQNSSAYAGISAYSSCTPVYYNQSIPGYQAAFAYSIFGGCRCTFHGSEQDCISGKDAPVYEGPIGKVGKEPHFGEPKPKWYNCETSAF</sequence>
<keyword evidence="1" id="KW-0732">Signal</keyword>
<reference evidence="2" key="1">
    <citation type="submission" date="2019-11" db="EMBL/GenBank/DDBJ databases">
        <title>Bipolaris sorokiniana Genome sequencing.</title>
        <authorList>
            <person name="Wang H."/>
        </authorList>
    </citation>
    <scope>NUCLEOTIDE SEQUENCE</scope>
</reference>
<dbReference type="EMBL" id="WNKQ01000005">
    <property type="protein sequence ID" value="KAF5851263.1"/>
    <property type="molecule type" value="Genomic_DNA"/>
</dbReference>
<protein>
    <submittedName>
        <fullName evidence="2">Uncharacterized protein</fullName>
    </submittedName>
</protein>
<gene>
    <name evidence="2" type="ORF">GGP41_004093</name>
</gene>
<name>A0A8H5ZP25_COCSA</name>
<dbReference type="AlphaFoldDB" id="A0A8H5ZP25"/>
<evidence type="ECO:0000313" key="3">
    <source>
        <dbReference type="Proteomes" id="UP000624244"/>
    </source>
</evidence>
<feature type="signal peptide" evidence="1">
    <location>
        <begin position="1"/>
        <end position="19"/>
    </location>
</feature>
<proteinExistence type="predicted"/>
<comment type="caution">
    <text evidence="2">The sequence shown here is derived from an EMBL/GenBank/DDBJ whole genome shotgun (WGS) entry which is preliminary data.</text>
</comment>